<dbReference type="OrthoDB" id="739871at2759"/>
<keyword evidence="3" id="KW-0479">Metal-binding</keyword>
<organism evidence="5 6">
    <name type="scientific">Phoenix dactylifera</name>
    <name type="common">Date palm</name>
    <dbReference type="NCBI Taxonomy" id="42345"/>
    <lineage>
        <taxon>Eukaryota</taxon>
        <taxon>Viridiplantae</taxon>
        <taxon>Streptophyta</taxon>
        <taxon>Embryophyta</taxon>
        <taxon>Tracheophyta</taxon>
        <taxon>Spermatophyta</taxon>
        <taxon>Magnoliopsida</taxon>
        <taxon>Liliopsida</taxon>
        <taxon>Arecaceae</taxon>
        <taxon>Coryphoideae</taxon>
        <taxon>Phoeniceae</taxon>
        <taxon>Phoenix</taxon>
    </lineage>
</organism>
<reference evidence="5" key="1">
    <citation type="journal article" date="2019" name="Nat. Commun.">
        <title>Genome-wide association mapping of date palm fruit traits.</title>
        <authorList>
            <person name="Hazzouri K.M."/>
            <person name="Gros-Balthazard M."/>
            <person name="Flowers J.M."/>
            <person name="Copetti D."/>
            <person name="Lemansour A."/>
            <person name="Lebrun M."/>
            <person name="Masmoudi K."/>
            <person name="Ferrand S."/>
            <person name="Dhar M.I."/>
            <person name="Fresquez Z.A."/>
            <person name="Rosas U."/>
            <person name="Zhang J."/>
            <person name="Talag J."/>
            <person name="Lee S."/>
            <person name="Kudrna D."/>
            <person name="Powell R.F."/>
            <person name="Leitch I.J."/>
            <person name="Krueger R.R."/>
            <person name="Wing R.A."/>
            <person name="Amiri K.M.A."/>
            <person name="Purugganan M.D."/>
        </authorList>
    </citation>
    <scope>NUCLEOTIDE SEQUENCE [LARGE SCALE GENOMIC DNA]</scope>
    <source>
        <strain evidence="5">cv. Khalas</strain>
    </source>
</reference>
<dbReference type="PANTHER" id="PTHR33357:SF3">
    <property type="entry name" value="METALLOTHIONEIN-LIKE PROTEIN 3"/>
    <property type="match status" value="1"/>
</dbReference>
<dbReference type="GeneID" id="103695576"/>
<dbReference type="AlphaFoldDB" id="A0A8B9ADM5"/>
<evidence type="ECO:0000313" key="5">
    <source>
        <dbReference type="Proteomes" id="UP000228380"/>
    </source>
</evidence>
<gene>
    <name evidence="6" type="primary">LOC103695576</name>
</gene>
<dbReference type="InterPro" id="IPR044671">
    <property type="entry name" value="MT3"/>
</dbReference>
<reference evidence="6" key="2">
    <citation type="submission" date="2025-08" db="UniProtKB">
        <authorList>
            <consortium name="RefSeq"/>
        </authorList>
    </citation>
    <scope>IDENTIFICATION</scope>
    <source>
        <tissue evidence="6">Young leaves</tissue>
    </source>
</reference>
<evidence type="ECO:0000313" key="6">
    <source>
        <dbReference type="RefSeq" id="XP_038981329.1"/>
    </source>
</evidence>
<keyword evidence="5" id="KW-1185">Reference proteome</keyword>
<dbReference type="GO" id="GO:0005507">
    <property type="term" value="F:copper ion binding"/>
    <property type="evidence" value="ECO:0007669"/>
    <property type="project" value="InterPro"/>
</dbReference>
<dbReference type="PANTHER" id="PTHR33357">
    <property type="entry name" value="METALLOTHIONEIN-LIKE PROTEIN 3"/>
    <property type="match status" value="1"/>
</dbReference>
<dbReference type="Proteomes" id="UP000228380">
    <property type="component" value="Chromosome 4"/>
</dbReference>
<evidence type="ECO:0000256" key="4">
    <source>
        <dbReference type="ARBA" id="ARBA00022851"/>
    </source>
</evidence>
<comment type="function">
    <text evidence="1">Metallothioneins have a high content of cysteine residues that bind various heavy metals.</text>
</comment>
<dbReference type="GO" id="GO:0006878">
    <property type="term" value="P:intracellular copper ion homeostasis"/>
    <property type="evidence" value="ECO:0007669"/>
    <property type="project" value="InterPro"/>
</dbReference>
<comment type="similarity">
    <text evidence="2">Belongs to the metallothionein superfamily. Type 15 family.</text>
</comment>
<proteinExistence type="inferred from homology"/>
<dbReference type="KEGG" id="pda:103695576"/>
<evidence type="ECO:0000256" key="3">
    <source>
        <dbReference type="ARBA" id="ARBA00022723"/>
    </source>
</evidence>
<sequence>MKGGLWETTPPLLRFLLDCSSRRRVHGTEKRVGLWRATKPASHGPVNVYKSPPPSLNVSCDQIYPSCSCFDTRIMSTCDTCDCADKSQCVKKGNGYGIEIIETGKSYFNNVVDAPAAAENEGKCKCGDTCACVDCKCST</sequence>
<evidence type="ECO:0000256" key="1">
    <source>
        <dbReference type="ARBA" id="ARBA00002568"/>
    </source>
</evidence>
<protein>
    <submittedName>
        <fullName evidence="6">Uncharacterized protein LOC103695576</fullName>
    </submittedName>
</protein>
<dbReference type="RefSeq" id="XP_038981329.1">
    <property type="nucleotide sequence ID" value="XM_039125401.1"/>
</dbReference>
<dbReference type="GO" id="GO:0008270">
    <property type="term" value="F:zinc ion binding"/>
    <property type="evidence" value="ECO:0007669"/>
    <property type="project" value="InterPro"/>
</dbReference>
<keyword evidence="4" id="KW-0480">Metal-thiolate cluster</keyword>
<evidence type="ECO:0000256" key="2">
    <source>
        <dbReference type="ARBA" id="ARBA00005802"/>
    </source>
</evidence>
<name>A0A8B9ADM5_PHODC</name>
<accession>A0A8B9ADM5</accession>